<comment type="caution">
    <text evidence="4">The sequence shown here is derived from an EMBL/GenBank/DDBJ whole genome shotgun (WGS) entry which is preliminary data.</text>
</comment>
<organism evidence="4 5">
    <name type="scientific">Umbra pygmaea</name>
    <name type="common">Eastern mudminnow</name>
    <dbReference type="NCBI Taxonomy" id="75934"/>
    <lineage>
        <taxon>Eukaryota</taxon>
        <taxon>Metazoa</taxon>
        <taxon>Chordata</taxon>
        <taxon>Craniata</taxon>
        <taxon>Vertebrata</taxon>
        <taxon>Euteleostomi</taxon>
        <taxon>Actinopterygii</taxon>
        <taxon>Neopterygii</taxon>
        <taxon>Teleostei</taxon>
        <taxon>Protacanthopterygii</taxon>
        <taxon>Esociformes</taxon>
        <taxon>Umbridae</taxon>
        <taxon>Umbra</taxon>
    </lineage>
</organism>
<protein>
    <recommendedName>
        <fullName evidence="3">DBB domain-containing protein</fullName>
    </recommendedName>
</protein>
<reference evidence="4 5" key="1">
    <citation type="submission" date="2024-06" db="EMBL/GenBank/DDBJ databases">
        <authorList>
            <person name="Pan Q."/>
            <person name="Wen M."/>
            <person name="Jouanno E."/>
            <person name="Zahm M."/>
            <person name="Klopp C."/>
            <person name="Cabau C."/>
            <person name="Louis A."/>
            <person name="Berthelot C."/>
            <person name="Parey E."/>
            <person name="Roest Crollius H."/>
            <person name="Montfort J."/>
            <person name="Robinson-Rechavi M."/>
            <person name="Bouchez O."/>
            <person name="Lampietro C."/>
            <person name="Lopez Roques C."/>
            <person name="Donnadieu C."/>
            <person name="Postlethwait J."/>
            <person name="Bobe J."/>
            <person name="Verreycken H."/>
            <person name="Guiguen Y."/>
        </authorList>
    </citation>
    <scope>NUCLEOTIDE SEQUENCE [LARGE SCALE GENOMIC DNA]</scope>
    <source>
        <strain evidence="4">Up_M1</strain>
        <tissue evidence="4">Testis</tissue>
    </source>
</reference>
<dbReference type="Gene3D" id="3.40.50.10140">
    <property type="entry name" value="Toll/interleukin-1 receptor homology (TIR) domain"/>
    <property type="match status" value="1"/>
</dbReference>
<gene>
    <name evidence="4" type="ORF">UPYG_G00240730</name>
</gene>
<dbReference type="Pfam" id="PF18567">
    <property type="entry name" value="TIR_3"/>
    <property type="match status" value="1"/>
</dbReference>
<feature type="region of interest" description="Disordered" evidence="2">
    <location>
        <begin position="469"/>
        <end position="489"/>
    </location>
</feature>
<dbReference type="InterPro" id="IPR041340">
    <property type="entry name" value="PIK3AP1_TIR"/>
</dbReference>
<dbReference type="InterPro" id="IPR035897">
    <property type="entry name" value="Toll_tir_struct_dom_sf"/>
</dbReference>
<evidence type="ECO:0000256" key="2">
    <source>
        <dbReference type="SAM" id="MobiDB-lite"/>
    </source>
</evidence>
<dbReference type="PROSITE" id="PS51376">
    <property type="entry name" value="DBB"/>
    <property type="match status" value="1"/>
</dbReference>
<dbReference type="InterPro" id="IPR036770">
    <property type="entry name" value="Ankyrin_rpt-contain_sf"/>
</dbReference>
<sequence>MSQQRDRLSQPDTCKMSSEAQDLLIIYEPEAEQWAVYMRSVFAGSIPETRICCYDVSTVTSRRQDFLRLGQYKVKLLILTKGMLDGMCQLRRFFLARILTPATSVVVLLCGVDSLEPLLEIVPFGGDECLQISSEQDAQDYLSAVTDIVHKGHPSTAGSIDELPRNLSRPELKVKVENRQSVRSSSTKVKNMLVVPSRVPCGTPGEVFIFFKDTVAGEDVEVEFNMSKQRVRVKPVQWNAHTFCVKAADFPTGSVVVTLYCSGAVMGKASLQYYTIIEEISRLLTAVTNPVNFMCQAFQVSSVEKLDQKLSSMLLNAMPSTGFQGIQEDEIPPRELHLDEVPSLLHFAAKNGLMDVSTILLQCPGARRALSTANCQGQTPAEMAQLHGHAELHVLLQQSMNIFTVENDSEDTSIYEMMSTAGTPSTPDRQTEEQGLGEEEGNDMEGTDELYAPLGINDDKYDAISSSSCATVANRPPAPTPRPENLPVKEDSTPFIAQVFQKKKTRGNTETLYSSPTRQTHGRDSESSVYDTFVPRQPARMEQLIELQEGVKSGSLSIDEAMERFSDWQMVQKGVDSLQQDDVQQLNETLTNNREDDESVYDKINKVHHTPKVAVNESQKGSQAAETEFYSMPLKGQNKYSFRNADKR</sequence>
<dbReference type="PANTHER" id="PTHR16267:SF13">
    <property type="entry name" value="B-CELL SCAFFOLD PROTEIN WITH ANKYRIN REPEATS"/>
    <property type="match status" value="1"/>
</dbReference>
<evidence type="ECO:0000259" key="3">
    <source>
        <dbReference type="PROSITE" id="PS51376"/>
    </source>
</evidence>
<accession>A0ABD0WXI2</accession>
<feature type="region of interest" description="Disordered" evidence="2">
    <location>
        <begin position="504"/>
        <end position="529"/>
    </location>
</feature>
<dbReference type="Proteomes" id="UP001557470">
    <property type="component" value="Unassembled WGS sequence"/>
</dbReference>
<dbReference type="PANTHER" id="PTHR16267">
    <property type="entry name" value="BANK1/PIK3AP1 FAMILY MEMBER"/>
    <property type="match status" value="1"/>
</dbReference>
<keyword evidence="1" id="KW-0597">Phosphoprotein</keyword>
<dbReference type="AlphaFoldDB" id="A0ABD0WXI2"/>
<dbReference type="Pfam" id="PF14545">
    <property type="entry name" value="DBB"/>
    <property type="match status" value="1"/>
</dbReference>
<dbReference type="Gene3D" id="1.25.40.20">
    <property type="entry name" value="Ankyrin repeat-containing domain"/>
    <property type="match status" value="1"/>
</dbReference>
<dbReference type="SMART" id="SM01282">
    <property type="entry name" value="DBB"/>
    <property type="match status" value="1"/>
</dbReference>
<dbReference type="EMBL" id="JAGEUA010000007">
    <property type="protein sequence ID" value="KAL0970346.1"/>
    <property type="molecule type" value="Genomic_DNA"/>
</dbReference>
<feature type="domain" description="DBB" evidence="3">
    <location>
        <begin position="194"/>
        <end position="326"/>
    </location>
</feature>
<dbReference type="InterPro" id="IPR017893">
    <property type="entry name" value="DBB_domain"/>
</dbReference>
<evidence type="ECO:0000313" key="4">
    <source>
        <dbReference type="EMBL" id="KAL0970346.1"/>
    </source>
</evidence>
<feature type="compositionally biased region" description="Acidic residues" evidence="2">
    <location>
        <begin position="435"/>
        <end position="448"/>
    </location>
</feature>
<proteinExistence type="predicted"/>
<dbReference type="InterPro" id="IPR052446">
    <property type="entry name" value="B-cell_PI3K-Signaling_Adptrs"/>
</dbReference>
<evidence type="ECO:0000256" key="1">
    <source>
        <dbReference type="ARBA" id="ARBA00022553"/>
    </source>
</evidence>
<feature type="region of interest" description="Disordered" evidence="2">
    <location>
        <begin position="418"/>
        <end position="450"/>
    </location>
</feature>
<evidence type="ECO:0000313" key="5">
    <source>
        <dbReference type="Proteomes" id="UP001557470"/>
    </source>
</evidence>
<keyword evidence="5" id="KW-1185">Reference proteome</keyword>
<feature type="compositionally biased region" description="Polar residues" evidence="2">
    <location>
        <begin position="508"/>
        <end position="519"/>
    </location>
</feature>
<name>A0ABD0WXI2_UMBPY</name>